<dbReference type="Pfam" id="PF00069">
    <property type="entry name" value="Pkinase"/>
    <property type="match status" value="1"/>
</dbReference>
<dbReference type="GO" id="GO:0004672">
    <property type="term" value="F:protein kinase activity"/>
    <property type="evidence" value="ECO:0007669"/>
    <property type="project" value="InterPro"/>
</dbReference>
<evidence type="ECO:0000313" key="4">
    <source>
        <dbReference type="Proteomes" id="UP000515151"/>
    </source>
</evidence>
<name>A0A6P8DKZ6_PUNGR</name>
<reference evidence="4" key="1">
    <citation type="journal article" date="2020" name="Plant Biotechnol. J.">
        <title>The pomegranate (Punica granatum L.) draft genome dissects genetic divergence between soft- and hard-seeded cultivars.</title>
        <authorList>
            <person name="Luo X."/>
            <person name="Li H."/>
            <person name="Wu Z."/>
            <person name="Yao W."/>
            <person name="Zhao P."/>
            <person name="Cao D."/>
            <person name="Yu H."/>
            <person name="Li K."/>
            <person name="Poudel K."/>
            <person name="Zhao D."/>
            <person name="Zhang F."/>
            <person name="Xia X."/>
            <person name="Chen L."/>
            <person name="Wang Q."/>
            <person name="Jing D."/>
            <person name="Cao S."/>
        </authorList>
    </citation>
    <scope>NUCLEOTIDE SEQUENCE [LARGE SCALE GENOMIC DNA]</scope>
    <source>
        <strain evidence="4">cv. Tunisia</strain>
    </source>
</reference>
<accession>A0A6P8DKZ6</accession>
<protein>
    <submittedName>
        <fullName evidence="5">Receptor-like protein kinase At1g72540</fullName>
    </submittedName>
</protein>
<dbReference type="PANTHER" id="PTHR27001">
    <property type="entry name" value="OS01G0253100 PROTEIN"/>
    <property type="match status" value="1"/>
</dbReference>
<proteinExistence type="predicted"/>
<organism evidence="4 5">
    <name type="scientific">Punica granatum</name>
    <name type="common">Pomegranate</name>
    <dbReference type="NCBI Taxonomy" id="22663"/>
    <lineage>
        <taxon>Eukaryota</taxon>
        <taxon>Viridiplantae</taxon>
        <taxon>Streptophyta</taxon>
        <taxon>Embryophyta</taxon>
        <taxon>Tracheophyta</taxon>
        <taxon>Spermatophyta</taxon>
        <taxon>Magnoliopsida</taxon>
        <taxon>eudicotyledons</taxon>
        <taxon>Gunneridae</taxon>
        <taxon>Pentapetalae</taxon>
        <taxon>rosids</taxon>
        <taxon>malvids</taxon>
        <taxon>Myrtales</taxon>
        <taxon>Lythraceae</taxon>
        <taxon>Punica</taxon>
    </lineage>
</organism>
<gene>
    <name evidence="5" type="primary">LOC116204411</name>
</gene>
<evidence type="ECO:0000313" key="5">
    <source>
        <dbReference type="RefSeq" id="XP_031392343.1"/>
    </source>
</evidence>
<keyword evidence="2" id="KW-0067">ATP-binding</keyword>
<sequence>MAGEKFRHENIMPLIAYGEDNDKYYLVYEHMSSNLADDIAGLSWNHVVRILKGIAQGLQHIHGKGYVHGDFKPQNILLTQGKEAKITDFGTLSRDDGRGFSNFTRGYSALELAIGALPTKKSDVFSFGIILIQLLSRSMDLKSEDSALALTELTINCTKKCPEGRPTMNKVIRTLNDFI</sequence>
<dbReference type="SUPFAM" id="SSF56112">
    <property type="entry name" value="Protein kinase-like (PK-like)"/>
    <property type="match status" value="1"/>
</dbReference>
<dbReference type="OrthoDB" id="1747506at2759"/>
<dbReference type="InterPro" id="IPR008271">
    <property type="entry name" value="Ser/Thr_kinase_AS"/>
</dbReference>
<dbReference type="RefSeq" id="XP_031392343.1">
    <property type="nucleotide sequence ID" value="XM_031536483.1"/>
</dbReference>
<dbReference type="Proteomes" id="UP000515151">
    <property type="component" value="Chromosome 4"/>
</dbReference>
<evidence type="ECO:0000256" key="2">
    <source>
        <dbReference type="ARBA" id="ARBA00022840"/>
    </source>
</evidence>
<dbReference type="Gene3D" id="1.10.510.10">
    <property type="entry name" value="Transferase(Phosphotransferase) domain 1"/>
    <property type="match status" value="1"/>
</dbReference>
<dbReference type="PANTHER" id="PTHR27001:SF931">
    <property type="entry name" value="OS11G0664100 PROTEIN"/>
    <property type="match status" value="1"/>
</dbReference>
<dbReference type="GeneID" id="116204411"/>
<keyword evidence="1" id="KW-0547">Nucleotide-binding</keyword>
<reference evidence="5" key="2">
    <citation type="submission" date="2025-08" db="UniProtKB">
        <authorList>
            <consortium name="RefSeq"/>
        </authorList>
    </citation>
    <scope>IDENTIFICATION</scope>
    <source>
        <tissue evidence="5">Leaf</tissue>
    </source>
</reference>
<keyword evidence="4" id="KW-1185">Reference proteome</keyword>
<dbReference type="InterPro" id="IPR011009">
    <property type="entry name" value="Kinase-like_dom_sf"/>
</dbReference>
<dbReference type="PROSITE" id="PS50011">
    <property type="entry name" value="PROTEIN_KINASE_DOM"/>
    <property type="match status" value="1"/>
</dbReference>
<feature type="domain" description="Protein kinase" evidence="3">
    <location>
        <begin position="1"/>
        <end position="179"/>
    </location>
</feature>
<evidence type="ECO:0000256" key="1">
    <source>
        <dbReference type="ARBA" id="ARBA00022741"/>
    </source>
</evidence>
<dbReference type="InterPro" id="IPR000719">
    <property type="entry name" value="Prot_kinase_dom"/>
</dbReference>
<dbReference type="GO" id="GO:0005524">
    <property type="term" value="F:ATP binding"/>
    <property type="evidence" value="ECO:0007669"/>
    <property type="project" value="UniProtKB-KW"/>
</dbReference>
<dbReference type="AlphaFoldDB" id="A0A6P8DKZ6"/>
<dbReference type="GO" id="GO:0005886">
    <property type="term" value="C:plasma membrane"/>
    <property type="evidence" value="ECO:0007669"/>
    <property type="project" value="TreeGrafter"/>
</dbReference>
<evidence type="ECO:0000259" key="3">
    <source>
        <dbReference type="PROSITE" id="PS50011"/>
    </source>
</evidence>
<dbReference type="PROSITE" id="PS00108">
    <property type="entry name" value="PROTEIN_KINASE_ST"/>
    <property type="match status" value="1"/>
</dbReference>